<dbReference type="Pfam" id="PF12730">
    <property type="entry name" value="ABC2_membrane_4"/>
    <property type="match status" value="1"/>
</dbReference>
<feature type="transmembrane region" description="Helical" evidence="1">
    <location>
        <begin position="12"/>
        <end position="34"/>
    </location>
</feature>
<keyword evidence="1" id="KW-0812">Transmembrane</keyword>
<feature type="transmembrane region" description="Helical" evidence="1">
    <location>
        <begin position="515"/>
        <end position="537"/>
    </location>
</feature>
<reference evidence="3 4" key="1">
    <citation type="journal article" date="2012" name="Antonie Van Leeuwenhoek">
        <title>Shewanella litorisediminis sp. nov., a gammaproteobacterium isolated from a tidal flat sediment.</title>
        <authorList>
            <person name="Lee M.H."/>
            <person name="Yoon J.H."/>
        </authorList>
    </citation>
    <scope>NUCLEOTIDE SEQUENCE [LARGE SCALE GENOMIC DNA]</scope>
    <source>
        <strain evidence="3 4">SMK1-12</strain>
    </source>
</reference>
<feature type="transmembrane region" description="Helical" evidence="1">
    <location>
        <begin position="175"/>
        <end position="195"/>
    </location>
</feature>
<feature type="domain" description="Peptidase M1 membrane alanine aminopeptidase" evidence="2">
    <location>
        <begin position="868"/>
        <end position="1057"/>
    </location>
</feature>
<proteinExistence type="predicted"/>
<dbReference type="Pfam" id="PF01433">
    <property type="entry name" value="Peptidase_M1"/>
    <property type="match status" value="1"/>
</dbReference>
<feature type="transmembrane region" description="Helical" evidence="1">
    <location>
        <begin position="353"/>
        <end position="375"/>
    </location>
</feature>
<feature type="transmembrane region" description="Helical" evidence="1">
    <location>
        <begin position="54"/>
        <end position="75"/>
    </location>
</feature>
<evidence type="ECO:0000313" key="4">
    <source>
        <dbReference type="Proteomes" id="UP000596252"/>
    </source>
</evidence>
<dbReference type="Proteomes" id="UP000596252">
    <property type="component" value="Chromosome"/>
</dbReference>
<keyword evidence="1" id="KW-1133">Transmembrane helix</keyword>
<feature type="transmembrane region" description="Helical" evidence="1">
    <location>
        <begin position="149"/>
        <end position="168"/>
    </location>
</feature>
<evidence type="ECO:0000259" key="2">
    <source>
        <dbReference type="Pfam" id="PF01433"/>
    </source>
</evidence>
<evidence type="ECO:0000256" key="1">
    <source>
        <dbReference type="SAM" id="Phobius"/>
    </source>
</evidence>
<dbReference type="SUPFAM" id="SSF55486">
    <property type="entry name" value="Metalloproteases ('zincins'), catalytic domain"/>
    <property type="match status" value="1"/>
</dbReference>
<dbReference type="InterPro" id="IPR027268">
    <property type="entry name" value="Peptidase_M4/M1_CTD_sf"/>
</dbReference>
<feature type="transmembrane region" description="Helical" evidence="1">
    <location>
        <begin position="310"/>
        <end position="333"/>
    </location>
</feature>
<dbReference type="RefSeq" id="WP_203326505.1">
    <property type="nucleotide sequence ID" value="NZ_CP069213.1"/>
</dbReference>
<protein>
    <submittedName>
        <fullName evidence="3">ABC transporter permease</fullName>
    </submittedName>
</protein>
<feature type="transmembrane region" description="Helical" evidence="1">
    <location>
        <begin position="473"/>
        <end position="495"/>
    </location>
</feature>
<evidence type="ECO:0000313" key="3">
    <source>
        <dbReference type="EMBL" id="QRH02925.1"/>
    </source>
</evidence>
<feature type="transmembrane region" description="Helical" evidence="1">
    <location>
        <begin position="242"/>
        <end position="258"/>
    </location>
</feature>
<feature type="transmembrane region" description="Helical" evidence="1">
    <location>
        <begin position="401"/>
        <end position="425"/>
    </location>
</feature>
<dbReference type="Gene3D" id="1.10.390.10">
    <property type="entry name" value="Neutral Protease Domain 2"/>
    <property type="match status" value="1"/>
</dbReference>
<dbReference type="PANTHER" id="PTHR37305">
    <property type="entry name" value="INTEGRAL MEMBRANE PROTEIN-RELATED"/>
    <property type="match status" value="1"/>
</dbReference>
<keyword evidence="4" id="KW-1185">Reference proteome</keyword>
<sequence length="1186" mass="134177">MFLHTLSFEWRYYLRQPSFYVVGMLLFLVCFFATATDNVQIGSGGEVLKNSPFAIGQTLLITGVIAMFAVVNFVGSTAVRNQQCLMEELLYVKPLSPIGYQLGRFAGSALVVMTLFTLAPLGHLLGSLMPWVDSSRFGDISLWFYLKPMLLLVMPSLLFLSALFYAMAQKFRSMMALYLTAVAVFILYGLAGQLASQPQYREIAALLDPFALRTYSQVARYWTIAEKNTISMGLEGLMLQNRILWLSITAFILAISGLHRQPSLTRRTEGKKQRVYKVPVMPPLAALVRKPNISGSAQFWTRVSFEVKQVLFTAPFYILGALSIFNLLGPMIAGDLNWYGTSNWPLTQDMVDLIVGSTGLLMVIILVFYCGEIVWRERSTGMGDIIDSLPVSNRVFLSSKFVALSLVMVILYLIAMLTTICFQLIKGQMNLELSQYAIRLGFMILLPLMMSAVLAFFFQVLAPNKYAGMGLYVGYYVLSLILASWGFGHSLNNFASSPTLPYSDMNGYGWSLQSHALYMLYWGAFSVLLFLLAFGLYRRGPEVGLKHRFGLLKYQLGSGGRVLAFASVAVFAGMGAYLFYQTTVVNEYRIPDEMTDSQADYEKRYSQYADAPVLSPVSVKGHFDIYPGERRLKARVEMRWQNRSGEPISRMLVSLPEHTDRASLKFDIPGARLTDEDDSLPVAWLVFDTPIADGAEVAGEISLVRESKGIAENNFDLMLVENGTFINNFELLPVFGYQSDAELLDRHEREKRGLSPKDRANKLEDERFHKVNFFGPQGSFIDFEATVSTAGDQTALVPGYLTKSWQENGRNFFHYKMDSPMVNFFSIVSGRYAVKKEVYQGISIEVYYHPDHPWNVDRMMESVRDSVDYFTAAFGPYQHRQLRIMEFPGYRSFAQSFANTVPYSERIGFITDLRDPDKIDPVYYVTAHEVAHQWWGHQVGAADVQGSAVISESLSQYAALMVMEKKYGGHMLRKFLRYELDRYLRGRGGERIGEMPLLRSENQQYIHYQKGSVVMMAIKDMVGEEKLNANLAAFLERYRYRTDPFPTTLDLLSYLKQGLDDEELAFVDSAFRDIKLYDLRLTNAKVTELDNGKVRVDLDIHAGLLKADNEGKEQEEAFNERVDIGLFAADPDSIDSEEQVLLLEKHPLKSGDNQLSFELDKAPSYVGVDPFVKLVDRDSKDNIFKL</sequence>
<feature type="transmembrane region" description="Helical" evidence="1">
    <location>
        <begin position="558"/>
        <end position="580"/>
    </location>
</feature>
<organism evidence="3 4">
    <name type="scientific">Shewanella litorisediminis</name>
    <dbReference type="NCBI Taxonomy" id="1173586"/>
    <lineage>
        <taxon>Bacteria</taxon>
        <taxon>Pseudomonadati</taxon>
        <taxon>Pseudomonadota</taxon>
        <taxon>Gammaproteobacteria</taxon>
        <taxon>Alteromonadales</taxon>
        <taxon>Shewanellaceae</taxon>
        <taxon>Shewanella</taxon>
    </lineage>
</organism>
<keyword evidence="1" id="KW-0472">Membrane</keyword>
<dbReference type="EMBL" id="CP069213">
    <property type="protein sequence ID" value="QRH02925.1"/>
    <property type="molecule type" value="Genomic_DNA"/>
</dbReference>
<name>A0ABX7G6L5_9GAMM</name>
<gene>
    <name evidence="3" type="ORF">JQC75_05825</name>
</gene>
<feature type="transmembrane region" description="Helical" evidence="1">
    <location>
        <begin position="105"/>
        <end position="129"/>
    </location>
</feature>
<feature type="transmembrane region" description="Helical" evidence="1">
    <location>
        <begin position="437"/>
        <end position="461"/>
    </location>
</feature>
<accession>A0ABX7G6L5</accession>
<dbReference type="InterPro" id="IPR014782">
    <property type="entry name" value="Peptidase_M1_dom"/>
</dbReference>
<dbReference type="PANTHER" id="PTHR37305:SF1">
    <property type="entry name" value="MEMBRANE PROTEIN"/>
    <property type="match status" value="1"/>
</dbReference>